<keyword evidence="7" id="KW-1185">Reference proteome</keyword>
<reference evidence="6" key="3">
    <citation type="submission" date="2025-09" db="UniProtKB">
        <authorList>
            <consortium name="Ensembl"/>
        </authorList>
    </citation>
    <scope>IDENTIFICATION</scope>
    <source>
        <strain evidence="6">Hd-rR</strain>
    </source>
</reference>
<reference evidence="6 7" key="1">
    <citation type="journal article" date="2007" name="Nature">
        <title>The medaka draft genome and insights into vertebrate genome evolution.</title>
        <authorList>
            <person name="Kasahara M."/>
            <person name="Naruse K."/>
            <person name="Sasaki S."/>
            <person name="Nakatani Y."/>
            <person name="Qu W."/>
            <person name="Ahsan B."/>
            <person name="Yamada T."/>
            <person name="Nagayasu Y."/>
            <person name="Doi K."/>
            <person name="Kasai Y."/>
            <person name="Jindo T."/>
            <person name="Kobayashi D."/>
            <person name="Shimada A."/>
            <person name="Toyoda A."/>
            <person name="Kuroki Y."/>
            <person name="Fujiyama A."/>
            <person name="Sasaki T."/>
            <person name="Shimizu A."/>
            <person name="Asakawa S."/>
            <person name="Shimizu N."/>
            <person name="Hashimoto S."/>
            <person name="Yang J."/>
            <person name="Lee Y."/>
            <person name="Matsushima K."/>
            <person name="Sugano S."/>
            <person name="Sakaizumi M."/>
            <person name="Narita T."/>
            <person name="Ohishi K."/>
            <person name="Haga S."/>
            <person name="Ohta F."/>
            <person name="Nomoto H."/>
            <person name="Nogata K."/>
            <person name="Morishita T."/>
            <person name="Endo T."/>
            <person name="Shin-I T."/>
            <person name="Takeda H."/>
            <person name="Morishita S."/>
            <person name="Kohara Y."/>
        </authorList>
    </citation>
    <scope>NUCLEOTIDE SEQUENCE [LARGE SCALE GENOMIC DNA]</scope>
    <source>
        <strain evidence="6 7">Hd-rR</strain>
    </source>
</reference>
<dbReference type="Ensembl" id="ENSORLT00000031993.1">
    <property type="protein sequence ID" value="ENSORLP00000038357.1"/>
    <property type="gene ID" value="ENSORLG00000028984.1"/>
</dbReference>
<evidence type="ECO:0000256" key="3">
    <source>
        <dbReference type="PROSITE-ProRule" id="PRU00479"/>
    </source>
</evidence>
<evidence type="ECO:0000313" key="7">
    <source>
        <dbReference type="Proteomes" id="UP000001038"/>
    </source>
</evidence>
<feature type="domain" description="Fibronectin type-II" evidence="5">
    <location>
        <begin position="37"/>
        <end position="84"/>
    </location>
</feature>
<accession>A0A3B3I360</accession>
<keyword evidence="4" id="KW-0732">Signal</keyword>
<protein>
    <recommendedName>
        <fullName evidence="5">Fibronectin type-II domain-containing protein</fullName>
    </recommendedName>
</protein>
<comment type="caution">
    <text evidence="3">Lacks conserved residue(s) required for the propagation of feature annotation.</text>
</comment>
<evidence type="ECO:0000313" key="6">
    <source>
        <dbReference type="Ensembl" id="ENSORLP00000038357.1"/>
    </source>
</evidence>
<dbReference type="InterPro" id="IPR000562">
    <property type="entry name" value="FN_type2_dom"/>
</dbReference>
<dbReference type="STRING" id="8090.ENSORLP00000038357"/>
<evidence type="ECO:0000256" key="2">
    <source>
        <dbReference type="ARBA" id="ARBA00023157"/>
    </source>
</evidence>
<sequence length="85" mass="9815">MRIFCITFVLLFKSLQCLAKDGTFWGLYKMFTTGGTAAGKPCMFPFMYGNQWYSDCTMTDHTELWCAVQTHYDSDSERWGGLLRS</sequence>
<feature type="chain" id="PRO_5017300215" description="Fibronectin type-II domain-containing protein" evidence="4">
    <location>
        <begin position="20"/>
        <end position="85"/>
    </location>
</feature>
<organism evidence="6 7">
    <name type="scientific">Oryzias latipes</name>
    <name type="common">Japanese rice fish</name>
    <name type="synonym">Japanese killifish</name>
    <dbReference type="NCBI Taxonomy" id="8090"/>
    <lineage>
        <taxon>Eukaryota</taxon>
        <taxon>Metazoa</taxon>
        <taxon>Chordata</taxon>
        <taxon>Craniata</taxon>
        <taxon>Vertebrata</taxon>
        <taxon>Euteleostomi</taxon>
        <taxon>Actinopterygii</taxon>
        <taxon>Neopterygii</taxon>
        <taxon>Teleostei</taxon>
        <taxon>Neoteleostei</taxon>
        <taxon>Acanthomorphata</taxon>
        <taxon>Ovalentaria</taxon>
        <taxon>Atherinomorphae</taxon>
        <taxon>Beloniformes</taxon>
        <taxon>Adrianichthyidae</taxon>
        <taxon>Oryziinae</taxon>
        <taxon>Oryzias</taxon>
    </lineage>
</organism>
<dbReference type="InterPro" id="IPR036943">
    <property type="entry name" value="FN_type2_sf"/>
</dbReference>
<dbReference type="Gene3D" id="2.10.10.10">
    <property type="entry name" value="Fibronectin, type II, collagen-binding"/>
    <property type="match status" value="1"/>
</dbReference>
<dbReference type="GeneTree" id="ENSGT00940000177582"/>
<keyword evidence="1" id="KW-0677">Repeat</keyword>
<dbReference type="SUPFAM" id="SSF57440">
    <property type="entry name" value="Kringle-like"/>
    <property type="match status" value="1"/>
</dbReference>
<dbReference type="InParanoid" id="A0A3B3I360"/>
<dbReference type="AlphaFoldDB" id="A0A3B3I360"/>
<dbReference type="Bgee" id="ENSORLG00000028984">
    <property type="expression patterns" value="Expressed in mesonephros and 6 other cell types or tissues"/>
</dbReference>
<name>A0A3B3I360_ORYLA</name>
<reference evidence="6" key="2">
    <citation type="submission" date="2025-08" db="UniProtKB">
        <authorList>
            <consortium name="Ensembl"/>
        </authorList>
    </citation>
    <scope>IDENTIFICATION</scope>
    <source>
        <strain evidence="6">Hd-rR</strain>
    </source>
</reference>
<dbReference type="PRINTS" id="PR00013">
    <property type="entry name" value="FNTYPEII"/>
</dbReference>
<dbReference type="SMART" id="SM00059">
    <property type="entry name" value="FN2"/>
    <property type="match status" value="1"/>
</dbReference>
<proteinExistence type="predicted"/>
<evidence type="ECO:0000256" key="1">
    <source>
        <dbReference type="ARBA" id="ARBA00022737"/>
    </source>
</evidence>
<evidence type="ECO:0000256" key="4">
    <source>
        <dbReference type="SAM" id="SignalP"/>
    </source>
</evidence>
<keyword evidence="2" id="KW-1015">Disulfide bond</keyword>
<dbReference type="PROSITE" id="PS51092">
    <property type="entry name" value="FN2_2"/>
    <property type="match status" value="1"/>
</dbReference>
<dbReference type="Pfam" id="PF00040">
    <property type="entry name" value="fn2"/>
    <property type="match status" value="1"/>
</dbReference>
<dbReference type="Proteomes" id="UP000001038">
    <property type="component" value="Chromosome 17"/>
</dbReference>
<evidence type="ECO:0000259" key="5">
    <source>
        <dbReference type="PROSITE" id="PS51092"/>
    </source>
</evidence>
<feature type="signal peptide" evidence="4">
    <location>
        <begin position="1"/>
        <end position="19"/>
    </location>
</feature>
<dbReference type="InterPro" id="IPR013806">
    <property type="entry name" value="Kringle-like"/>
</dbReference>